<dbReference type="EMBL" id="JBHRZO010000036">
    <property type="protein sequence ID" value="MFC3847925.1"/>
    <property type="molecule type" value="Genomic_DNA"/>
</dbReference>
<dbReference type="Proteomes" id="UP001595783">
    <property type="component" value="Unassembled WGS sequence"/>
</dbReference>
<gene>
    <name evidence="2" type="ORF">ACFOPX_05200</name>
</gene>
<dbReference type="PROSITE" id="PS51257">
    <property type="entry name" value="PROKAR_LIPOPROTEIN"/>
    <property type="match status" value="1"/>
</dbReference>
<evidence type="ECO:0008006" key="4">
    <source>
        <dbReference type="Google" id="ProtNLM"/>
    </source>
</evidence>
<evidence type="ECO:0000313" key="3">
    <source>
        <dbReference type="Proteomes" id="UP001595783"/>
    </source>
</evidence>
<feature type="region of interest" description="Disordered" evidence="1">
    <location>
        <begin position="71"/>
        <end position="105"/>
    </location>
</feature>
<accession>A0ABV7ZIB0</accession>
<sequence>MMRLFSLCALLIGCLLLGGCKDTARSSKSAPVQNIGTQDPTLESLEHKLDDAKTTQRLDNIINTENAIQDATQPTGPMFTPQNNNVLQNWNNHEDNLSSPLNHNY</sequence>
<proteinExistence type="predicted"/>
<organism evidence="2 3">
    <name type="scientific">Helicobacter baculiformis</name>
    <dbReference type="NCBI Taxonomy" id="427351"/>
    <lineage>
        <taxon>Bacteria</taxon>
        <taxon>Pseudomonadati</taxon>
        <taxon>Campylobacterota</taxon>
        <taxon>Epsilonproteobacteria</taxon>
        <taxon>Campylobacterales</taxon>
        <taxon>Helicobacteraceae</taxon>
        <taxon>Helicobacter</taxon>
    </lineage>
</organism>
<dbReference type="RefSeq" id="WP_104751662.1">
    <property type="nucleotide sequence ID" value="NZ_FZMF01000002.1"/>
</dbReference>
<evidence type="ECO:0000313" key="2">
    <source>
        <dbReference type="EMBL" id="MFC3847925.1"/>
    </source>
</evidence>
<protein>
    <recommendedName>
        <fullName evidence="4">Lipoprotein</fullName>
    </recommendedName>
</protein>
<name>A0ABV7ZIB0_9HELI</name>
<comment type="caution">
    <text evidence="2">The sequence shown here is derived from an EMBL/GenBank/DDBJ whole genome shotgun (WGS) entry which is preliminary data.</text>
</comment>
<reference evidence="3" key="1">
    <citation type="journal article" date="2019" name="Int. J. Syst. Evol. Microbiol.">
        <title>The Global Catalogue of Microorganisms (GCM) 10K type strain sequencing project: providing services to taxonomists for standard genome sequencing and annotation.</title>
        <authorList>
            <consortium name="The Broad Institute Genomics Platform"/>
            <consortium name="The Broad Institute Genome Sequencing Center for Infectious Disease"/>
            <person name="Wu L."/>
            <person name="Ma J."/>
        </authorList>
    </citation>
    <scope>NUCLEOTIDE SEQUENCE [LARGE SCALE GENOMIC DNA]</scope>
    <source>
        <strain evidence="3">CCUG 53816</strain>
    </source>
</reference>
<evidence type="ECO:0000256" key="1">
    <source>
        <dbReference type="SAM" id="MobiDB-lite"/>
    </source>
</evidence>
<keyword evidence="3" id="KW-1185">Reference proteome</keyword>